<proteinExistence type="predicted"/>
<evidence type="ECO:0000313" key="2">
    <source>
        <dbReference type="EMBL" id="EFB3613350.1"/>
    </source>
</evidence>
<dbReference type="EMBL" id="AASFMQ010000001">
    <property type="protein sequence ID" value="EFB3613350.1"/>
    <property type="molecule type" value="Genomic_DNA"/>
</dbReference>
<dbReference type="AlphaFoldDB" id="A0A383GA01"/>
<evidence type="ECO:0000256" key="1">
    <source>
        <dbReference type="SAM" id="SignalP"/>
    </source>
</evidence>
<name>A0A383GA01_ECOLX</name>
<feature type="chain" id="PRO_5041072072" evidence="1">
    <location>
        <begin position="21"/>
        <end position="81"/>
    </location>
</feature>
<reference evidence="2 3" key="1">
    <citation type="submission" date="2019-07" db="EMBL/GenBank/DDBJ databases">
        <authorList>
            <consortium name="GenomeTrakr network: Whole genome sequencing for foodborne pathogen traceback"/>
        </authorList>
    </citation>
    <scope>NUCLEOTIDE SEQUENCE [LARGE SCALE GENOMIC DNA]</scope>
    <source>
        <strain evidence="2 3">PSU-1859</strain>
    </source>
</reference>
<gene>
    <name evidence="2" type="ORF">FPS11_00100</name>
</gene>
<feature type="signal peptide" evidence="1">
    <location>
        <begin position="1"/>
        <end position="20"/>
    </location>
</feature>
<dbReference type="RefSeq" id="WP_000719875.1">
    <property type="nucleotide sequence ID" value="NZ_BGFC01000094.1"/>
</dbReference>
<dbReference type="GeneID" id="75171158"/>
<organism evidence="2 3">
    <name type="scientific">Escherichia coli</name>
    <dbReference type="NCBI Taxonomy" id="562"/>
    <lineage>
        <taxon>Bacteria</taxon>
        <taxon>Pseudomonadati</taxon>
        <taxon>Pseudomonadota</taxon>
        <taxon>Gammaproteobacteria</taxon>
        <taxon>Enterobacterales</taxon>
        <taxon>Enterobacteriaceae</taxon>
        <taxon>Escherichia</taxon>
    </lineage>
</organism>
<protein>
    <submittedName>
        <fullName evidence="2">Uncharacterized protein</fullName>
    </submittedName>
</protein>
<sequence>MKKIIAGVVLALGLVGAANAEQYVQGDSVKRAAVAPSLNQLCTELAQVAGVGDDDDFITACVWSHIEDINKRDAKLTGKKY</sequence>
<comment type="caution">
    <text evidence="2">The sequence shown here is derived from an EMBL/GenBank/DDBJ whole genome shotgun (WGS) entry which is preliminary data.</text>
</comment>
<evidence type="ECO:0000313" key="3">
    <source>
        <dbReference type="Proteomes" id="UP000543252"/>
    </source>
</evidence>
<keyword evidence="1" id="KW-0732">Signal</keyword>
<accession>A0A383GA01</accession>
<dbReference type="Proteomes" id="UP000543252">
    <property type="component" value="Unassembled WGS sequence"/>
</dbReference>